<dbReference type="Gene3D" id="3.40.50.2000">
    <property type="entry name" value="Glycogen Phosphorylase B"/>
    <property type="match status" value="1"/>
</dbReference>
<evidence type="ECO:0000313" key="4">
    <source>
        <dbReference type="Proteomes" id="UP001603857"/>
    </source>
</evidence>
<dbReference type="PANTHER" id="PTHR11926:SF1412">
    <property type="entry name" value="UDP-GLYCOSYLTRANSFERASE 83A1-LIKE"/>
    <property type="match status" value="1"/>
</dbReference>
<evidence type="ECO:0000259" key="2">
    <source>
        <dbReference type="Pfam" id="PF26168"/>
    </source>
</evidence>
<dbReference type="Proteomes" id="UP001603857">
    <property type="component" value="Unassembled WGS sequence"/>
</dbReference>
<gene>
    <name evidence="3" type="ORF">Fmac_016659</name>
</gene>
<dbReference type="FunFam" id="3.40.50.2000:FF:000108">
    <property type="entry name" value="UDP-glycosyltransferase 83A1"/>
    <property type="match status" value="1"/>
</dbReference>
<comment type="caution">
    <text evidence="3">The sequence shown here is derived from an EMBL/GenBank/DDBJ whole genome shotgun (WGS) entry which is preliminary data.</text>
</comment>
<protein>
    <recommendedName>
        <fullName evidence="2">Glycosyltransferase N-terminal domain-containing protein</fullName>
    </recommendedName>
</protein>
<comment type="similarity">
    <text evidence="1">Belongs to the UDP-glycosyltransferase family.</text>
</comment>
<dbReference type="AlphaFoldDB" id="A0ABD1MI84"/>
<evidence type="ECO:0000313" key="3">
    <source>
        <dbReference type="EMBL" id="KAL2335446.1"/>
    </source>
</evidence>
<dbReference type="Pfam" id="PF26168">
    <property type="entry name" value="Glyco_transf_N"/>
    <property type="match status" value="1"/>
</dbReference>
<dbReference type="PANTHER" id="PTHR11926">
    <property type="entry name" value="GLUCOSYL/GLUCURONOSYL TRANSFERASES"/>
    <property type="match status" value="1"/>
</dbReference>
<dbReference type="EMBL" id="JBGMDY010000005">
    <property type="protein sequence ID" value="KAL2335446.1"/>
    <property type="molecule type" value="Genomic_DNA"/>
</dbReference>
<evidence type="ECO:0000256" key="1">
    <source>
        <dbReference type="ARBA" id="ARBA00009995"/>
    </source>
</evidence>
<sequence>MSMPTVLVLPYPAQGHVNPMVILSEKLVEHGCKVVFVNTEISHKRVMSSMMEQQHSLDESKIKLVSIPDGLGPDDDRHDFGKACDAILATMPTSLEKLIEDIHLKGEDKISLIVADFFMAWAMDVAAKLGIKGAIFCPCSAAVFAAVYRIPNLLHDGILNSDGSMVTTIKTIQLLSGMPEMGTEVFYWLRFGDTINLKPIFDYLVHCARSTNLTEQ</sequence>
<dbReference type="InterPro" id="IPR058980">
    <property type="entry name" value="Glyco_transf_N"/>
</dbReference>
<reference evidence="3 4" key="1">
    <citation type="submission" date="2024-08" db="EMBL/GenBank/DDBJ databases">
        <title>Insights into the chromosomal genome structure of Flemingia macrophylla.</title>
        <authorList>
            <person name="Ding Y."/>
            <person name="Zhao Y."/>
            <person name="Bi W."/>
            <person name="Wu M."/>
            <person name="Zhao G."/>
            <person name="Gong Y."/>
            <person name="Li W."/>
            <person name="Zhang P."/>
        </authorList>
    </citation>
    <scope>NUCLEOTIDE SEQUENCE [LARGE SCALE GENOMIC DNA]</scope>
    <source>
        <strain evidence="3">DYQJB</strain>
        <tissue evidence="3">Leaf</tissue>
    </source>
</reference>
<accession>A0ABD1MI84</accession>
<organism evidence="3 4">
    <name type="scientific">Flemingia macrophylla</name>
    <dbReference type="NCBI Taxonomy" id="520843"/>
    <lineage>
        <taxon>Eukaryota</taxon>
        <taxon>Viridiplantae</taxon>
        <taxon>Streptophyta</taxon>
        <taxon>Embryophyta</taxon>
        <taxon>Tracheophyta</taxon>
        <taxon>Spermatophyta</taxon>
        <taxon>Magnoliopsida</taxon>
        <taxon>eudicotyledons</taxon>
        <taxon>Gunneridae</taxon>
        <taxon>Pentapetalae</taxon>
        <taxon>rosids</taxon>
        <taxon>fabids</taxon>
        <taxon>Fabales</taxon>
        <taxon>Fabaceae</taxon>
        <taxon>Papilionoideae</taxon>
        <taxon>50 kb inversion clade</taxon>
        <taxon>NPAAA clade</taxon>
        <taxon>indigoferoid/millettioid clade</taxon>
        <taxon>Phaseoleae</taxon>
        <taxon>Flemingia</taxon>
    </lineage>
</organism>
<feature type="domain" description="Glycosyltransferase N-terminal" evidence="2">
    <location>
        <begin position="5"/>
        <end position="149"/>
    </location>
</feature>
<proteinExistence type="inferred from homology"/>
<keyword evidence="4" id="KW-1185">Reference proteome</keyword>
<dbReference type="SUPFAM" id="SSF53756">
    <property type="entry name" value="UDP-Glycosyltransferase/glycogen phosphorylase"/>
    <property type="match status" value="1"/>
</dbReference>
<name>A0ABD1MI84_9FABA</name>